<sequence>MTTIGGFEPSLSMRGIRCALLLVVFLLAATLSSADIAGAKEVGISNLIVTNTKHDLLLYLTVENTFPDSVIAAVEHGIPTTFSFYVVLYQARSFWFDKKLVDEVFTHTVQYNNLKKEYAVTRSWDTEKTRVVKTLDEAMALMADIDGLKVIPLQKLEKGKQYQLLTKVRLKKATLPFSLHYVLLFMTFWDVETDWYSVDFVF</sequence>
<proteinExistence type="predicted"/>
<dbReference type="InterPro" id="IPR025500">
    <property type="entry name" value="DUF4390"/>
</dbReference>
<organism evidence="1">
    <name type="scientific">Desulfatirhabdium butyrativorans</name>
    <dbReference type="NCBI Taxonomy" id="340467"/>
    <lineage>
        <taxon>Bacteria</taxon>
        <taxon>Pseudomonadati</taxon>
        <taxon>Thermodesulfobacteriota</taxon>
        <taxon>Desulfobacteria</taxon>
        <taxon>Desulfobacterales</taxon>
        <taxon>Desulfatirhabdiaceae</taxon>
        <taxon>Desulfatirhabdium</taxon>
    </lineage>
</organism>
<name>A0A7C4RQ02_9BACT</name>
<protein>
    <submittedName>
        <fullName evidence="1">DUF4390 domain-containing protein</fullName>
    </submittedName>
</protein>
<comment type="caution">
    <text evidence="1">The sequence shown here is derived from an EMBL/GenBank/DDBJ whole genome shotgun (WGS) entry which is preliminary data.</text>
</comment>
<reference evidence="1" key="1">
    <citation type="journal article" date="2020" name="mSystems">
        <title>Genome- and Community-Level Interaction Insights into Carbon Utilization and Element Cycling Functions of Hydrothermarchaeota in Hydrothermal Sediment.</title>
        <authorList>
            <person name="Zhou Z."/>
            <person name="Liu Y."/>
            <person name="Xu W."/>
            <person name="Pan J."/>
            <person name="Luo Z.H."/>
            <person name="Li M."/>
        </authorList>
    </citation>
    <scope>NUCLEOTIDE SEQUENCE [LARGE SCALE GENOMIC DNA]</scope>
    <source>
        <strain evidence="1">SpSt-477</strain>
    </source>
</reference>
<dbReference type="Pfam" id="PF14334">
    <property type="entry name" value="DUF4390"/>
    <property type="match status" value="1"/>
</dbReference>
<dbReference type="EMBL" id="DSUH01000163">
    <property type="protein sequence ID" value="HGU32573.1"/>
    <property type="molecule type" value="Genomic_DNA"/>
</dbReference>
<accession>A0A7C4RQ02</accession>
<evidence type="ECO:0000313" key="1">
    <source>
        <dbReference type="EMBL" id="HGU32573.1"/>
    </source>
</evidence>
<gene>
    <name evidence="1" type="ORF">ENS29_06940</name>
</gene>
<dbReference type="AlphaFoldDB" id="A0A7C4RQ02"/>